<dbReference type="STRING" id="1318628.MARLIPOL_14845"/>
<keyword evidence="2" id="KW-1185">Reference proteome</keyword>
<organism evidence="1 2">
    <name type="scientific">Marinobacter lipolyticus SM19</name>
    <dbReference type="NCBI Taxonomy" id="1318628"/>
    <lineage>
        <taxon>Bacteria</taxon>
        <taxon>Pseudomonadati</taxon>
        <taxon>Pseudomonadota</taxon>
        <taxon>Gammaproteobacteria</taxon>
        <taxon>Pseudomonadales</taxon>
        <taxon>Marinobacteraceae</taxon>
        <taxon>Marinobacter</taxon>
    </lineage>
</organism>
<reference evidence="1 2" key="1">
    <citation type="journal article" date="2013" name="Genome Announc.">
        <title>Draft Genome Sequence of the Moderately Halophilic Bacterium Marinobacter lipolyticus Strain SM19.</title>
        <authorList>
            <person name="Papke R.T."/>
            <person name="de la Haba R.R."/>
            <person name="Infante-Dominguez C."/>
            <person name="Perez D."/>
            <person name="Sanchez-Porro C."/>
            <person name="Lapierre P."/>
            <person name="Ventosa A."/>
        </authorList>
    </citation>
    <scope>NUCLEOTIDE SEQUENCE [LARGE SCALE GENOMIC DNA]</scope>
    <source>
        <strain evidence="1 2">SM19</strain>
    </source>
</reference>
<dbReference type="HOGENOM" id="CLU_565966_0_0_6"/>
<gene>
    <name evidence="1" type="ORF">MARLIPOL_14845</name>
</gene>
<dbReference type="PATRIC" id="fig|1318628.3.peg.2968"/>
<evidence type="ECO:0000313" key="1">
    <source>
        <dbReference type="EMBL" id="EON91187.1"/>
    </source>
</evidence>
<dbReference type="Proteomes" id="UP000016540">
    <property type="component" value="Unassembled WGS sequence"/>
</dbReference>
<accession>R8AXZ2</accession>
<sequence length="482" mass="53372">MAVKTSSLQMVAELEKLQALIGKLPAAQRNLASQCQPGQIREVRDAVLDNLHSDQASTFRRLSCLVRALSAKHAARLATDCGPVIAARTLPFVEPLKVGKIARRLSVEFLADITLKADPRALRTLIRHVPTDQIASAAVILIEQQQYVTAGQLADALPSTAIRQVLALIDDDVALLRTVFYMDEPDQLGDIIRLVDNERLNRIILAGLGNRDTWPILMWVIDQVGRDIKSRITNLIVERDPETLNELINVANSQALWGPILRSLDTIKERHQRSLVHLQALRDEQVLEGLMKAAYDEGLMANTIPLIETMNGDLQAFVAKVGLRQGADILEAFIRDAVRQNHAAVILTLLSRMTDEQVKELTTLSVFHDNFILQAIVSAGIGTGQIRSLIRFARRLPGKGQELLASLMAADHGALLERLLNRSELLGDSDWNELVSLLSKIRIPDQARGVADVIHYQSRQTAQALKSHAENMGMDLLKALRL</sequence>
<proteinExistence type="predicted"/>
<comment type="caution">
    <text evidence="1">The sequence shown here is derived from an EMBL/GenBank/DDBJ whole genome shotgun (WGS) entry which is preliminary data.</text>
</comment>
<protein>
    <submittedName>
        <fullName evidence="1">Uncharacterized protein</fullName>
    </submittedName>
</protein>
<evidence type="ECO:0000313" key="2">
    <source>
        <dbReference type="Proteomes" id="UP000016540"/>
    </source>
</evidence>
<name>R8AXZ2_9GAMM</name>
<dbReference type="AlphaFoldDB" id="R8AXZ2"/>
<dbReference type="EMBL" id="ASAD01000018">
    <property type="protein sequence ID" value="EON91187.1"/>
    <property type="molecule type" value="Genomic_DNA"/>
</dbReference>
<dbReference type="eggNOG" id="ENOG5032IVY">
    <property type="taxonomic scope" value="Bacteria"/>
</dbReference>